<dbReference type="EMBL" id="CP059378">
    <property type="protein sequence ID" value="QLY81808.1"/>
    <property type="molecule type" value="Genomic_DNA"/>
</dbReference>
<proteinExistence type="predicted"/>
<sequence>MKYSLILTFLTSNGERSTLTIADVRSDISPEEVAEVVAVILSENIFTTKNGDLASFKSARFDERRSTTLEVPV</sequence>
<evidence type="ECO:0000313" key="2">
    <source>
        <dbReference type="Proteomes" id="UP000512286"/>
    </source>
</evidence>
<accession>A0A7D6VTY6</accession>
<dbReference type="KEGG" id="cint:HZF06_09555"/>
<gene>
    <name evidence="1" type="ORF">HZF06_09555</name>
</gene>
<dbReference type="RefSeq" id="WP_181603327.1">
    <property type="nucleotide sequence ID" value="NZ_CP059378.1"/>
</dbReference>
<organism evidence="1 2">
    <name type="scientific">Clostridium intestinale</name>
    <dbReference type="NCBI Taxonomy" id="36845"/>
    <lineage>
        <taxon>Bacteria</taxon>
        <taxon>Bacillati</taxon>
        <taxon>Bacillota</taxon>
        <taxon>Clostridia</taxon>
        <taxon>Eubacteriales</taxon>
        <taxon>Clostridiaceae</taxon>
        <taxon>Clostridium</taxon>
    </lineage>
</organism>
<dbReference type="InterPro" id="IPR021321">
    <property type="entry name" value="DUF2922"/>
</dbReference>
<dbReference type="AlphaFoldDB" id="A0A7D6VTY6"/>
<name>A0A7D6VTY6_9CLOT</name>
<dbReference type="Proteomes" id="UP000512286">
    <property type="component" value="Chromosome"/>
</dbReference>
<evidence type="ECO:0000313" key="1">
    <source>
        <dbReference type="EMBL" id="QLY81808.1"/>
    </source>
</evidence>
<protein>
    <submittedName>
        <fullName evidence="1">DUF2922 domain-containing protein</fullName>
    </submittedName>
</protein>
<dbReference type="Pfam" id="PF11148">
    <property type="entry name" value="DUF2922"/>
    <property type="match status" value="1"/>
</dbReference>
<reference evidence="1 2" key="1">
    <citation type="submission" date="2020-07" db="EMBL/GenBank/DDBJ databases">
        <title>Electron transfer.</title>
        <authorList>
            <person name="Huang L."/>
            <person name="Liu X."/>
            <person name="Zhou S."/>
        </authorList>
    </citation>
    <scope>NUCLEOTIDE SEQUENCE [LARGE SCALE GENOMIC DNA]</scope>
    <source>
        <strain evidence="1 2">Lx1</strain>
    </source>
</reference>